<dbReference type="Pfam" id="PF01551">
    <property type="entry name" value="Peptidase_M23"/>
    <property type="match status" value="1"/>
</dbReference>
<dbReference type="PATRIC" id="fig|45068.5.peg.1542"/>
<keyword evidence="1" id="KW-0175">Coiled coil</keyword>
<dbReference type="CDD" id="cd12797">
    <property type="entry name" value="M23_peptidase"/>
    <property type="match status" value="1"/>
</dbReference>
<accession>A0A0W0VMN8</accession>
<dbReference type="Gene3D" id="6.10.250.3150">
    <property type="match status" value="1"/>
</dbReference>
<dbReference type="SUPFAM" id="SSF57997">
    <property type="entry name" value="Tropomyosin"/>
    <property type="match status" value="1"/>
</dbReference>
<feature type="domain" description="M23ase beta-sheet core" evidence="2">
    <location>
        <begin position="280"/>
        <end position="374"/>
    </location>
</feature>
<feature type="coiled-coil region" evidence="1">
    <location>
        <begin position="38"/>
        <end position="107"/>
    </location>
</feature>
<dbReference type="PANTHER" id="PTHR21666">
    <property type="entry name" value="PEPTIDASE-RELATED"/>
    <property type="match status" value="1"/>
</dbReference>
<dbReference type="OrthoDB" id="9784703at2"/>
<keyword evidence="4" id="KW-1185">Reference proteome</keyword>
<evidence type="ECO:0000256" key="1">
    <source>
        <dbReference type="SAM" id="Coils"/>
    </source>
</evidence>
<gene>
    <name evidence="3" type="ORF">Llon_1422</name>
</gene>
<organism evidence="3 4">
    <name type="scientific">Legionella londiniensis</name>
    <dbReference type="NCBI Taxonomy" id="45068"/>
    <lineage>
        <taxon>Bacteria</taxon>
        <taxon>Pseudomonadati</taxon>
        <taxon>Pseudomonadota</taxon>
        <taxon>Gammaproteobacteria</taxon>
        <taxon>Legionellales</taxon>
        <taxon>Legionellaceae</taxon>
        <taxon>Legionella</taxon>
    </lineage>
</organism>
<protein>
    <submittedName>
        <fullName evidence="3">Peptidase, M23 family</fullName>
    </submittedName>
</protein>
<dbReference type="Gene3D" id="2.70.70.10">
    <property type="entry name" value="Glucose Permease (Domain IIA)"/>
    <property type="match status" value="1"/>
</dbReference>
<dbReference type="STRING" id="45068.Llon_1422"/>
<dbReference type="InterPro" id="IPR050570">
    <property type="entry name" value="Cell_wall_metabolism_enzyme"/>
</dbReference>
<dbReference type="EMBL" id="LNYK01000016">
    <property type="protein sequence ID" value="KTD21324.1"/>
    <property type="molecule type" value="Genomic_DNA"/>
</dbReference>
<dbReference type="InterPro" id="IPR016047">
    <property type="entry name" value="M23ase_b-sheet_dom"/>
</dbReference>
<comment type="caution">
    <text evidence="3">The sequence shown here is derived from an EMBL/GenBank/DDBJ whole genome shotgun (WGS) entry which is preliminary data.</text>
</comment>
<dbReference type="SUPFAM" id="SSF51261">
    <property type="entry name" value="Duplicated hybrid motif"/>
    <property type="match status" value="1"/>
</dbReference>
<proteinExistence type="predicted"/>
<feature type="coiled-coil region" evidence="1">
    <location>
        <begin position="192"/>
        <end position="251"/>
    </location>
</feature>
<dbReference type="InterPro" id="IPR011055">
    <property type="entry name" value="Dup_hybrid_motif"/>
</dbReference>
<evidence type="ECO:0000313" key="4">
    <source>
        <dbReference type="Proteomes" id="UP000054997"/>
    </source>
</evidence>
<dbReference type="PANTHER" id="PTHR21666:SF270">
    <property type="entry name" value="MUREIN HYDROLASE ACTIVATOR ENVC"/>
    <property type="match status" value="1"/>
</dbReference>
<dbReference type="GO" id="GO:0004222">
    <property type="term" value="F:metalloendopeptidase activity"/>
    <property type="evidence" value="ECO:0007669"/>
    <property type="project" value="TreeGrafter"/>
</dbReference>
<dbReference type="RefSeq" id="WP_065238290.1">
    <property type="nucleotide sequence ID" value="NZ_CAAAHZ010000008.1"/>
</dbReference>
<evidence type="ECO:0000313" key="3">
    <source>
        <dbReference type="EMBL" id="KTD21324.1"/>
    </source>
</evidence>
<evidence type="ECO:0000259" key="2">
    <source>
        <dbReference type="Pfam" id="PF01551"/>
    </source>
</evidence>
<reference evidence="3 4" key="1">
    <citation type="submission" date="2015-11" db="EMBL/GenBank/DDBJ databases">
        <title>Genomic analysis of 38 Legionella species identifies large and diverse effector repertoires.</title>
        <authorList>
            <person name="Burstein D."/>
            <person name="Amaro F."/>
            <person name="Zusman T."/>
            <person name="Lifshitz Z."/>
            <person name="Cohen O."/>
            <person name="Gilbert J.A."/>
            <person name="Pupko T."/>
            <person name="Shuman H.A."/>
            <person name="Segal G."/>
        </authorList>
    </citation>
    <scope>NUCLEOTIDE SEQUENCE [LARGE SCALE GENOMIC DNA]</scope>
    <source>
        <strain evidence="3 4">ATCC 49505</strain>
    </source>
</reference>
<name>A0A0W0VMN8_9GAMM</name>
<dbReference type="AlphaFoldDB" id="A0A0W0VMN8"/>
<sequence length="379" mass="43862">MQKLQSLSHALFHHPLFCFLAIWALFFSELGFAETTNLAQTKMKLKSLEKKIASVQSSIGHAETRQRLLNQELSKTEKKISNTIHNLHRMEEELNLKQQIIGNLTLEINRLHEQLHIQQTLLAAHIRAQYKMGAFQPVKLLLNLETPNQFIRLLTYYQYVIQSRKNAIEQVQLTQKKLVSRQQEFNQQLNHHEALKQQLHAAQIKLEEEKRHQTEIIAALTHNIRNQKQALKGYQRDKSNLERLLKSLAEQSIRMSQSAFNRMRHKLPKPVAGEYHLEKVNRGLLFLAREGMSVHAVYPGKVVFSDWLKGYGLLMIIDHGQGYMTLYAHNQSLFKKVGDPVFQNEQIATVGHSGGLNQNGLYFEVRHRGKAIPPLEWLA</sequence>
<dbReference type="Proteomes" id="UP000054997">
    <property type="component" value="Unassembled WGS sequence"/>
</dbReference>